<evidence type="ECO:0000313" key="2">
    <source>
        <dbReference type="EMBL" id="ETX02784.1"/>
    </source>
</evidence>
<dbReference type="EMBL" id="AZHX01001493">
    <property type="protein sequence ID" value="ETX02784.1"/>
    <property type="molecule type" value="Genomic_DNA"/>
</dbReference>
<keyword evidence="3" id="KW-1185">Reference proteome</keyword>
<name>W4LXJ5_9BACT</name>
<sequence length="138" mass="15941">MRRFDCQPCPFRPWELSETFDERVKWTERLYQQVRAESLQGCPGKELSRRYGISERTVFRWTFEKSHGGGLRKLARAIGIDDESRRQGHNYNTLIVDLNQGEPIETFQGRRAEDVMSEDSHSSPGSGNALKKNSSESM</sequence>
<feature type="compositionally biased region" description="Polar residues" evidence="1">
    <location>
        <begin position="122"/>
        <end position="138"/>
    </location>
</feature>
<protein>
    <recommendedName>
        <fullName evidence="4">Transposase</fullName>
    </recommendedName>
</protein>
<organism evidence="2 3">
    <name type="scientific">Candidatus Entotheonella gemina</name>
    <dbReference type="NCBI Taxonomy" id="1429439"/>
    <lineage>
        <taxon>Bacteria</taxon>
        <taxon>Pseudomonadati</taxon>
        <taxon>Nitrospinota/Tectimicrobiota group</taxon>
        <taxon>Candidatus Tectimicrobiota</taxon>
        <taxon>Candidatus Entotheonellia</taxon>
        <taxon>Candidatus Entotheonellales</taxon>
        <taxon>Candidatus Entotheonellaceae</taxon>
        <taxon>Candidatus Entotheonella</taxon>
    </lineage>
</organism>
<reference evidence="2 3" key="1">
    <citation type="journal article" date="2014" name="Nature">
        <title>An environmental bacterial taxon with a large and distinct metabolic repertoire.</title>
        <authorList>
            <person name="Wilson M.C."/>
            <person name="Mori T."/>
            <person name="Ruckert C."/>
            <person name="Uria A.R."/>
            <person name="Helf M.J."/>
            <person name="Takada K."/>
            <person name="Gernert C."/>
            <person name="Steffens U.A."/>
            <person name="Heycke N."/>
            <person name="Schmitt S."/>
            <person name="Rinke C."/>
            <person name="Helfrich E.J."/>
            <person name="Brachmann A.O."/>
            <person name="Gurgui C."/>
            <person name="Wakimoto T."/>
            <person name="Kracht M."/>
            <person name="Crusemann M."/>
            <person name="Hentschel U."/>
            <person name="Abe I."/>
            <person name="Matsunaga S."/>
            <person name="Kalinowski J."/>
            <person name="Takeyama H."/>
            <person name="Piel J."/>
        </authorList>
    </citation>
    <scope>NUCLEOTIDE SEQUENCE [LARGE SCALE GENOMIC DNA]</scope>
    <source>
        <strain evidence="3">TSY2</strain>
    </source>
</reference>
<dbReference type="AlphaFoldDB" id="W4LXJ5"/>
<dbReference type="Proteomes" id="UP000019140">
    <property type="component" value="Unassembled WGS sequence"/>
</dbReference>
<evidence type="ECO:0008006" key="4">
    <source>
        <dbReference type="Google" id="ProtNLM"/>
    </source>
</evidence>
<feature type="compositionally biased region" description="Basic and acidic residues" evidence="1">
    <location>
        <begin position="108"/>
        <end position="121"/>
    </location>
</feature>
<comment type="caution">
    <text evidence="2">The sequence shown here is derived from an EMBL/GenBank/DDBJ whole genome shotgun (WGS) entry which is preliminary data.</text>
</comment>
<dbReference type="HOGENOM" id="CLU_1851470_0_0_7"/>
<accession>W4LXJ5</accession>
<evidence type="ECO:0000313" key="3">
    <source>
        <dbReference type="Proteomes" id="UP000019140"/>
    </source>
</evidence>
<proteinExistence type="predicted"/>
<gene>
    <name evidence="2" type="ORF">ETSY2_34810</name>
</gene>
<feature type="region of interest" description="Disordered" evidence="1">
    <location>
        <begin position="108"/>
        <end position="138"/>
    </location>
</feature>
<evidence type="ECO:0000256" key="1">
    <source>
        <dbReference type="SAM" id="MobiDB-lite"/>
    </source>
</evidence>